<dbReference type="RefSeq" id="WP_252854732.1">
    <property type="nucleotide sequence ID" value="NZ_JAMXLR010000076.1"/>
</dbReference>
<keyword evidence="4" id="KW-1185">Reference proteome</keyword>
<proteinExistence type="predicted"/>
<dbReference type="Pfam" id="PF13385">
    <property type="entry name" value="Laminin_G_3"/>
    <property type="match status" value="1"/>
</dbReference>
<evidence type="ECO:0000313" key="3">
    <source>
        <dbReference type="EMBL" id="MCO6046618.1"/>
    </source>
</evidence>
<dbReference type="AlphaFoldDB" id="A0A9X2JJD3"/>
<protein>
    <submittedName>
        <fullName evidence="3">FecR domain-containing protein</fullName>
    </submittedName>
</protein>
<dbReference type="EMBL" id="JAMXLR010000076">
    <property type="protein sequence ID" value="MCO6046618.1"/>
    <property type="molecule type" value="Genomic_DNA"/>
</dbReference>
<feature type="transmembrane region" description="Helical" evidence="1">
    <location>
        <begin position="96"/>
        <end position="117"/>
    </location>
</feature>
<gene>
    <name evidence="3" type="ORF">NG895_22190</name>
</gene>
<dbReference type="PANTHER" id="PTHR30273:SF2">
    <property type="entry name" value="PROTEIN FECR"/>
    <property type="match status" value="1"/>
</dbReference>
<keyword evidence="1" id="KW-0472">Membrane</keyword>
<dbReference type="PANTHER" id="PTHR30273">
    <property type="entry name" value="PERIPLASMIC SIGNAL SENSOR AND SIGMA FACTOR ACTIVATOR FECR-RELATED"/>
    <property type="match status" value="1"/>
</dbReference>
<keyword evidence="1" id="KW-1133">Transmembrane helix</keyword>
<dbReference type="InterPro" id="IPR006860">
    <property type="entry name" value="FecR"/>
</dbReference>
<keyword evidence="1" id="KW-0812">Transmembrane</keyword>
<reference evidence="3" key="1">
    <citation type="submission" date="2022-06" db="EMBL/GenBank/DDBJ databases">
        <title>Aeoliella straminimaris, a novel planctomycete from sediments.</title>
        <authorList>
            <person name="Vitorino I.R."/>
            <person name="Lage O.M."/>
        </authorList>
    </citation>
    <scope>NUCLEOTIDE SEQUENCE</scope>
    <source>
        <strain evidence="3">ICT_H6.2</strain>
    </source>
</reference>
<feature type="domain" description="FecR protein" evidence="2">
    <location>
        <begin position="180"/>
        <end position="259"/>
    </location>
</feature>
<accession>A0A9X2JJD3</accession>
<evidence type="ECO:0000256" key="1">
    <source>
        <dbReference type="SAM" id="Phobius"/>
    </source>
</evidence>
<dbReference type="InterPro" id="IPR013320">
    <property type="entry name" value="ConA-like_dom_sf"/>
</dbReference>
<evidence type="ECO:0000313" key="4">
    <source>
        <dbReference type="Proteomes" id="UP001155241"/>
    </source>
</evidence>
<dbReference type="Pfam" id="PF04773">
    <property type="entry name" value="FecR"/>
    <property type="match status" value="1"/>
</dbReference>
<dbReference type="GO" id="GO:0016989">
    <property type="term" value="F:sigma factor antagonist activity"/>
    <property type="evidence" value="ECO:0007669"/>
    <property type="project" value="TreeGrafter"/>
</dbReference>
<dbReference type="Proteomes" id="UP001155241">
    <property type="component" value="Unassembled WGS sequence"/>
</dbReference>
<evidence type="ECO:0000259" key="2">
    <source>
        <dbReference type="Pfam" id="PF04773"/>
    </source>
</evidence>
<sequence>MKIPEDIFGYLEDYADGVLSQDGYDAIVAWFYASDENAQQFAEWFVWQAQLRDSERLANMQEVFSREGLLDSVGQGPHTGLNRRRSSLHKANNPRYWAISAIVACLLLIATGVAWYARTSSNPGDVQIAAAPAQAEAQAPRAEEDSVVAYVGRLTNCVWQANERNEGDQLAVGSQVQLDSGRAELVFGQGARVSLRGPCRLQIEDENTFRLNFGDVSVEASFGFKVITPSGVVIDLGTAFGVSVDDAGDSEVHVFEGEVAFQPTGPGDMQKKSIVLSKDQACRYSVAGVTLDQFQANEAKFAWRRRDVLSANEVPALPIRNNLVLWLAADRFVETDDQQRVECWRDLLVDTNNYPEDALQPAAEYRPYLTQKGINGHPSVRFGGNGNFLLTPPLYTTDEQTAFVVCTLNAAEPHFQQVLNYNGPPQRITGPQGGTINPAVFQIFLDNNNDDGRFNVKGHLFSGFTDNRQQSIVSEAIASDRVNLMQPVVICFRHSHKEGRMTLFVDGDKAASESSEHHIAITSRKIIGRHPIFNNQDGIFHGDVGELLIFNRALPDEEVAQVSDYLMQRFDLGSPE</sequence>
<dbReference type="SUPFAM" id="SSF49899">
    <property type="entry name" value="Concanavalin A-like lectins/glucanases"/>
    <property type="match status" value="1"/>
</dbReference>
<comment type="caution">
    <text evidence="3">The sequence shown here is derived from an EMBL/GenBank/DDBJ whole genome shotgun (WGS) entry which is preliminary data.</text>
</comment>
<dbReference type="InterPro" id="IPR012373">
    <property type="entry name" value="Ferrdict_sens_TM"/>
</dbReference>
<dbReference type="Gene3D" id="2.60.120.1440">
    <property type="match status" value="1"/>
</dbReference>
<dbReference type="Gene3D" id="2.60.120.200">
    <property type="match status" value="1"/>
</dbReference>
<organism evidence="3 4">
    <name type="scientific">Aeoliella straminimaris</name>
    <dbReference type="NCBI Taxonomy" id="2954799"/>
    <lineage>
        <taxon>Bacteria</taxon>
        <taxon>Pseudomonadati</taxon>
        <taxon>Planctomycetota</taxon>
        <taxon>Planctomycetia</taxon>
        <taxon>Pirellulales</taxon>
        <taxon>Lacipirellulaceae</taxon>
        <taxon>Aeoliella</taxon>
    </lineage>
</organism>
<name>A0A9X2JJD3_9BACT</name>